<dbReference type="PANTHER" id="PTHR34187">
    <property type="entry name" value="FGR18P"/>
    <property type="match status" value="1"/>
</dbReference>
<dbReference type="Proteomes" id="UP001063166">
    <property type="component" value="Unassembled WGS sequence"/>
</dbReference>
<comment type="caution">
    <text evidence="2">The sequence shown here is derived from an EMBL/GenBank/DDBJ whole genome shotgun (WGS) entry which is preliminary data.</text>
</comment>
<dbReference type="PANTHER" id="PTHR34187:SF2">
    <property type="entry name" value="DUF202 DOMAIN-CONTAINING PROTEIN"/>
    <property type="match status" value="1"/>
</dbReference>
<keyword evidence="1" id="KW-0472">Membrane</keyword>
<keyword evidence="1" id="KW-0812">Transmembrane</keyword>
<reference evidence="2" key="1">
    <citation type="submission" date="2022-07" db="EMBL/GenBank/DDBJ databases">
        <title>The genome of Lyophyllum shimeji provides insight into the initial evolution of ectomycorrhizal fungal genome.</title>
        <authorList>
            <person name="Kobayashi Y."/>
            <person name="Shibata T."/>
            <person name="Hirakawa H."/>
            <person name="Shigenobu S."/>
            <person name="Nishiyama T."/>
            <person name="Yamada A."/>
            <person name="Hasebe M."/>
            <person name="Kawaguchi M."/>
        </authorList>
    </citation>
    <scope>NUCLEOTIDE SEQUENCE</scope>
    <source>
        <strain evidence="2">AT787</strain>
    </source>
</reference>
<protein>
    <recommendedName>
        <fullName evidence="4">DUF202 domain-containing protein</fullName>
    </recommendedName>
</protein>
<evidence type="ECO:0008006" key="4">
    <source>
        <dbReference type="Google" id="ProtNLM"/>
    </source>
</evidence>
<proteinExistence type="predicted"/>
<keyword evidence="3" id="KW-1185">Reference proteome</keyword>
<evidence type="ECO:0000256" key="1">
    <source>
        <dbReference type="SAM" id="Phobius"/>
    </source>
</evidence>
<dbReference type="OrthoDB" id="5525680at2759"/>
<sequence length="134" mass="14449">MTPPLTRVFAHHEVENTGSAARDFCMLERNLLSHLKLALLLSLLSSSLILRARLVPDPTDHSSEIESKASLPLASVQLAAALVTIVAGYWEYESGCRDLRSMTAFLVGVKPHLALMSVVVAAIFATCIVLLAGH</sequence>
<feature type="transmembrane region" description="Helical" evidence="1">
    <location>
        <begin position="31"/>
        <end position="50"/>
    </location>
</feature>
<evidence type="ECO:0000313" key="3">
    <source>
        <dbReference type="Proteomes" id="UP001063166"/>
    </source>
</evidence>
<dbReference type="AlphaFoldDB" id="A0A9P3PUK2"/>
<dbReference type="EMBL" id="BRPK01000010">
    <property type="protein sequence ID" value="GLB41824.1"/>
    <property type="molecule type" value="Genomic_DNA"/>
</dbReference>
<dbReference type="InterPro" id="IPR052053">
    <property type="entry name" value="IM_YidH-like"/>
</dbReference>
<evidence type="ECO:0000313" key="2">
    <source>
        <dbReference type="EMBL" id="GLB41824.1"/>
    </source>
</evidence>
<accession>A0A9P3PUK2</accession>
<feature type="transmembrane region" description="Helical" evidence="1">
    <location>
        <begin position="71"/>
        <end position="92"/>
    </location>
</feature>
<organism evidence="2 3">
    <name type="scientific">Lyophyllum shimeji</name>
    <name type="common">Hon-shimeji</name>
    <name type="synonym">Tricholoma shimeji</name>
    <dbReference type="NCBI Taxonomy" id="47721"/>
    <lineage>
        <taxon>Eukaryota</taxon>
        <taxon>Fungi</taxon>
        <taxon>Dikarya</taxon>
        <taxon>Basidiomycota</taxon>
        <taxon>Agaricomycotina</taxon>
        <taxon>Agaricomycetes</taxon>
        <taxon>Agaricomycetidae</taxon>
        <taxon>Agaricales</taxon>
        <taxon>Tricholomatineae</taxon>
        <taxon>Lyophyllaceae</taxon>
        <taxon>Lyophyllum</taxon>
    </lineage>
</organism>
<name>A0A9P3PUK2_LYOSH</name>
<feature type="transmembrane region" description="Helical" evidence="1">
    <location>
        <begin position="112"/>
        <end position="132"/>
    </location>
</feature>
<gene>
    <name evidence="2" type="ORF">LshimejAT787_1004240</name>
</gene>
<keyword evidence="1" id="KW-1133">Transmembrane helix</keyword>